<organism evidence="2">
    <name type="scientific">uncultured marine group II/III euryarchaeote AD1000_34_D01</name>
    <dbReference type="NCBI Taxonomy" id="1457757"/>
    <lineage>
        <taxon>Archaea</taxon>
        <taxon>Methanobacteriati</taxon>
        <taxon>Methanobacteriota</taxon>
        <taxon>environmental samples</taxon>
    </lineage>
</organism>
<feature type="transmembrane region" description="Helical" evidence="1">
    <location>
        <begin position="934"/>
        <end position="957"/>
    </location>
</feature>
<feature type="transmembrane region" description="Helical" evidence="1">
    <location>
        <begin position="48"/>
        <end position="69"/>
    </location>
</feature>
<reference evidence="2" key="1">
    <citation type="journal article" date="2014" name="Genome Biol. Evol.">
        <title>Pangenome evidence for extensive interdomain horizontal transfer affecting lineage core and shell genes in uncultured planktonic thaumarchaeota and euryarchaeota.</title>
        <authorList>
            <person name="Deschamps P."/>
            <person name="Zivanovic Y."/>
            <person name="Moreira D."/>
            <person name="Rodriguez-Valera F."/>
            <person name="Lopez-Garcia P."/>
        </authorList>
    </citation>
    <scope>NUCLEOTIDE SEQUENCE</scope>
</reference>
<accession>A0A075FUS0</accession>
<dbReference type="EMBL" id="KF900392">
    <property type="protein sequence ID" value="AIE93392.1"/>
    <property type="molecule type" value="Genomic_DNA"/>
</dbReference>
<evidence type="ECO:0000313" key="2">
    <source>
        <dbReference type="EMBL" id="AIE93392.1"/>
    </source>
</evidence>
<dbReference type="PROSITE" id="PS51257">
    <property type="entry name" value="PROKAR_LIPOPROTEIN"/>
    <property type="match status" value="1"/>
</dbReference>
<protein>
    <submittedName>
        <fullName evidence="2">Uncharacterized protein</fullName>
    </submittedName>
</protein>
<proteinExistence type="predicted"/>
<keyword evidence="1" id="KW-0812">Transmembrane</keyword>
<keyword evidence="1" id="KW-0472">Membrane</keyword>
<keyword evidence="1" id="KW-1133">Transmembrane helix</keyword>
<dbReference type="AlphaFoldDB" id="A0A075FUS0"/>
<sequence>MPRTQKEGLNCQNKPYPPFPIYAPLGLGCLMRGGASQRTRRRGAAQTLVILLLFSSLLAFVPATSAAGVNGDLGLVEGLEPRPNATYDRDSSFIVPTVIVQNELLTTHTSREIRWQICAGDYAALLVCPGSPANGLTNTGSVAGNSSATVTFSNYFFQPLETGIHTAVFFFSLTDNDDTDDKLAYTFNVAAPLRDISVNHVNFDDTQVYNSNSSYPISVDLYRRSWDTGVNATFGWRMYDNGTEVENQSVELTPPVATDQHWVVALPDLNASYPGSFVVELGLLYSVGDMNEWNNLVTISFEVNDDLDVWIETIEPARGNGQTIEVQGQNNTLYPYGINSIKVKVGNIGNVVVNSTVLLEIFDMNGTLLDGPTECNVTMAPDESAICIYSMPITGEFILNASFPFDLTTFDINPSDNWFEVEISSRFIDANPTISNPSEGQRFDSGDDILFVGQVSQMSAMPLNFTWRLNYEELIGYGQVFTTTLPMGEWLVTLTTKDANGAIQTGTRTIRIQNRISLTSLPWIVGGQSVMDVATDYQFNEPLYPPEGFQYEAIQSHGISPLRIIDFDIIPSDSGVVDPGIEFTNSWIDLSLLLPANLDRSSLRVYRMTSIGSAIVEELDFPNSATVITANDTLLLYDEQFTNGLYIIAGDLQPANVSATNFHTEQGPDGQLTLVWTPEGDLDNPYFGGWRIYRRTTFPYFWPYESESQFWSVAGTEVADLGPHDSSWVDPIRLEDGTCASYIVIALDRQFEPDHTHGSAAGFDGENVQWQCGDGTPPTLEVENFGYNITFDNSSGKNIHHLNVTWIWPDYESENNVTWDLYRVEVVPSSLTWMDPIATGLSGETGEEGSFHQWEGPAPQRLKVGRTYNYILLPIDSVGNVDHSPLENNIVTLTIENQFWEHNGYLVPPPPVEPPPPYGVPWLGTLYEYLDISAFQLTAMIAFVILLLNVIMIPVVINQTRGVRRIIKRAKRQAKEDREMMMAEEMGDELEDMFY</sequence>
<evidence type="ECO:0000256" key="1">
    <source>
        <dbReference type="SAM" id="Phobius"/>
    </source>
</evidence>
<name>A0A075FUS0_9EURY</name>